<gene>
    <name evidence="3" type="ORF">DIABBA_LOCUS9338</name>
</gene>
<dbReference type="AlphaFoldDB" id="A0A9P0E0H4"/>
<keyword evidence="4" id="KW-1185">Reference proteome</keyword>
<feature type="compositionally biased region" description="Acidic residues" evidence="1">
    <location>
        <begin position="677"/>
        <end position="694"/>
    </location>
</feature>
<evidence type="ECO:0000256" key="1">
    <source>
        <dbReference type="SAM" id="MobiDB-lite"/>
    </source>
</evidence>
<feature type="compositionally biased region" description="Basic residues" evidence="1">
    <location>
        <begin position="649"/>
        <end position="658"/>
    </location>
</feature>
<feature type="region of interest" description="Disordered" evidence="1">
    <location>
        <begin position="951"/>
        <end position="975"/>
    </location>
</feature>
<dbReference type="PROSITE" id="PS00028">
    <property type="entry name" value="ZINC_FINGER_C2H2_1"/>
    <property type="match status" value="1"/>
</dbReference>
<feature type="compositionally biased region" description="Polar residues" evidence="1">
    <location>
        <begin position="635"/>
        <end position="645"/>
    </location>
</feature>
<proteinExistence type="predicted"/>
<dbReference type="GO" id="GO:0005634">
    <property type="term" value="C:nucleus"/>
    <property type="evidence" value="ECO:0007669"/>
    <property type="project" value="InterPro"/>
</dbReference>
<accession>A0A9P0E0H4</accession>
<dbReference type="InterPro" id="IPR013087">
    <property type="entry name" value="Znf_C2H2_type"/>
</dbReference>
<evidence type="ECO:0000259" key="2">
    <source>
        <dbReference type="PROSITE" id="PS00028"/>
    </source>
</evidence>
<dbReference type="Proteomes" id="UP001153709">
    <property type="component" value="Chromosome 6"/>
</dbReference>
<feature type="compositionally biased region" description="Polar residues" evidence="1">
    <location>
        <begin position="498"/>
        <end position="526"/>
    </location>
</feature>
<dbReference type="SMART" id="SM00355">
    <property type="entry name" value="ZnF_C2H2"/>
    <property type="match status" value="2"/>
</dbReference>
<evidence type="ECO:0000313" key="4">
    <source>
        <dbReference type="Proteomes" id="UP001153709"/>
    </source>
</evidence>
<name>A0A9P0E0H4_DIABA</name>
<feature type="region of interest" description="Disordered" evidence="1">
    <location>
        <begin position="498"/>
        <end position="538"/>
    </location>
</feature>
<organism evidence="3 4">
    <name type="scientific">Diabrotica balteata</name>
    <name type="common">Banded cucumber beetle</name>
    <dbReference type="NCBI Taxonomy" id="107213"/>
    <lineage>
        <taxon>Eukaryota</taxon>
        <taxon>Metazoa</taxon>
        <taxon>Ecdysozoa</taxon>
        <taxon>Arthropoda</taxon>
        <taxon>Hexapoda</taxon>
        <taxon>Insecta</taxon>
        <taxon>Pterygota</taxon>
        <taxon>Neoptera</taxon>
        <taxon>Endopterygota</taxon>
        <taxon>Coleoptera</taxon>
        <taxon>Polyphaga</taxon>
        <taxon>Cucujiformia</taxon>
        <taxon>Chrysomeloidea</taxon>
        <taxon>Chrysomelidae</taxon>
        <taxon>Galerucinae</taxon>
        <taxon>Diabroticina</taxon>
        <taxon>Diabroticites</taxon>
        <taxon>Diabrotica</taxon>
    </lineage>
</organism>
<feature type="compositionally biased region" description="Basic and acidic residues" evidence="1">
    <location>
        <begin position="527"/>
        <end position="538"/>
    </location>
</feature>
<dbReference type="InterPro" id="IPR012934">
    <property type="entry name" value="Znf_AD"/>
</dbReference>
<dbReference type="EMBL" id="OU898281">
    <property type="protein sequence ID" value="CAH1281620.1"/>
    <property type="molecule type" value="Genomic_DNA"/>
</dbReference>
<protein>
    <recommendedName>
        <fullName evidence="2">C2H2-type domain-containing protein</fullName>
    </recommendedName>
</protein>
<dbReference type="OrthoDB" id="6776957at2759"/>
<evidence type="ECO:0000313" key="3">
    <source>
        <dbReference type="EMBL" id="CAH1281620.1"/>
    </source>
</evidence>
<feature type="region of interest" description="Disordered" evidence="1">
    <location>
        <begin position="628"/>
        <end position="694"/>
    </location>
</feature>
<dbReference type="SMART" id="SM00868">
    <property type="entry name" value="zf-AD"/>
    <property type="match status" value="2"/>
</dbReference>
<sequence length="1258" mass="142044">MEKNKEVINICGFCLKRTSTDSVTEVFLDMIQIVIPDVLPYLNKVAVCENCDRLVKSIFNFKSTCLEIEDNIYSYKTNNSKELDLEDLVGLRENDFYKQSRICRTCFKMVEDDMCLLVDKNNDSLLQLHQKKCLPELNMELTKQPVLCADCVDMLRKYFNFVTRCIGNVDHKKNLLKIDKIEAGNDLTKITKYELIIADDIKIENEKDLPNEEYRLHSSICIKDDIQELFLSDINNDCQVPENTNEIVVISNDISNIDISQSNELEQNADKVISEDVISISDSNEDTVEYNLKEICGDHSHNSKELFELRNKQTDNNGAILQRNHSTTVSTHTEYTVNFNFQDKGGNSDSQQLCEAKNTNTDDNQPALECTAIEISDEDTVEYNLQEIKENSVIRELSKPENICTDNNKHTLECTSSTIVDKSTLKDNQTTMDSVIDKKTDDENTKLVSKFNQIFNNSVQIDSKNTGQEVTKNYSDNGGHDDVETDLECVRNVSTVTSQQAETNLNQSSVLKNNNLKQTKSPSKNVDANDKTDNGDKNLEIEFSSDEDISRYANDIEEIIDDLSLDEDSNIDNALTKSNTLNKEKIIEISNTCDSDIQCDIEAVHTNSSEIVHSKYDSDIEIIGLAETQKESHSQNKNSDSQYNVGNRRSNRKSKTKRKLSDLSPESSPDQNHNNDSDFEVNSDNESSDSEEYSEINKRFKMSNKYLYCGYCRYRATSTMRMDEHLNKCKKFQSVKIQEHPKNKKSTSNTSLNSTIVAAPTSGVTSQQNATYSMFLGQTLLYLIQKSHIIVGETSSSYSPSVNKTNVIDFRSNKTAEKQQSQESSNVIIVSDDEKSIEPVDTLNEGSNNLVIINENDNVNEELTTQLDVDPLAVDIENVRATILKDHHYFLPPETDIENEFRSVNVQTGSGNEAEPLPDSNINIVSNLLLNPGQTINNAIGLMSVGKDDSLKNGENNDTEIPKVAPAEGKTHDAENSKITTDTEINSVIKELESVLEDSSIISESTKNTNNLNKDLYSQNNVVPDKIVTAVCHPMTEINQGSKSNSNNCSGDLGKLSMPETSIEKDKVVGEDHTVTNIQIQKTSESSELQLIRKPAGSRAVATTKRWVVLDDHLVDQKILTVYKCNSCDFNTRYLKVIDLHILDHFCQIANGKYACNVCLAQFSDKLNMIEHVKELQHGYKIGVWCVNCSSVFLKTWEARKHQKVCKRKQISVKLFKSNNVIFCMLCQYETSDLAQAKEHTKKCKERLMKARHVIELD</sequence>
<reference evidence="3" key="1">
    <citation type="submission" date="2022-01" db="EMBL/GenBank/DDBJ databases">
        <authorList>
            <person name="King R."/>
        </authorList>
    </citation>
    <scope>NUCLEOTIDE SEQUENCE</scope>
</reference>
<feature type="domain" description="C2H2-type" evidence="2">
    <location>
        <begin position="1156"/>
        <end position="1178"/>
    </location>
</feature>
<dbReference type="Gene3D" id="3.30.160.60">
    <property type="entry name" value="Classic Zinc Finger"/>
    <property type="match status" value="1"/>
</dbReference>
<dbReference type="GO" id="GO:0008270">
    <property type="term" value="F:zinc ion binding"/>
    <property type="evidence" value="ECO:0007669"/>
    <property type="project" value="InterPro"/>
</dbReference>